<feature type="domain" description="GGDEF" evidence="2">
    <location>
        <begin position="637"/>
        <end position="766"/>
    </location>
</feature>
<gene>
    <name evidence="3" type="ORF">SAMN05421842_1171</name>
</gene>
<dbReference type="PROSITE" id="PS50887">
    <property type="entry name" value="GGDEF"/>
    <property type="match status" value="1"/>
</dbReference>
<proteinExistence type="predicted"/>
<dbReference type="STRING" id="119641.SAMN05421842_1171"/>
<keyword evidence="4" id="KW-1185">Reference proteome</keyword>
<protein>
    <submittedName>
        <fullName evidence="3">Diguanylate cyclase (GGDEF) domain-containing protein</fullName>
    </submittedName>
</protein>
<dbReference type="InterPro" id="IPR043128">
    <property type="entry name" value="Rev_trsase/Diguanyl_cyclase"/>
</dbReference>
<dbReference type="CDD" id="cd01949">
    <property type="entry name" value="GGDEF"/>
    <property type="match status" value="1"/>
</dbReference>
<dbReference type="InterPro" id="IPR019494">
    <property type="entry name" value="FIST_C"/>
</dbReference>
<feature type="coiled-coil region" evidence="1">
    <location>
        <begin position="399"/>
        <end position="430"/>
    </location>
</feature>
<evidence type="ECO:0000259" key="2">
    <source>
        <dbReference type="PROSITE" id="PS50887"/>
    </source>
</evidence>
<dbReference type="Gene3D" id="3.30.70.270">
    <property type="match status" value="1"/>
</dbReference>
<dbReference type="Pfam" id="PF00990">
    <property type="entry name" value="GGDEF"/>
    <property type="match status" value="1"/>
</dbReference>
<dbReference type="RefSeq" id="WP_090091766.1">
    <property type="nucleotide sequence ID" value="NZ_FOMG01000017.1"/>
</dbReference>
<evidence type="ECO:0000313" key="3">
    <source>
        <dbReference type="EMBL" id="SFD01566.1"/>
    </source>
</evidence>
<reference evidence="3 4" key="1">
    <citation type="submission" date="2016-10" db="EMBL/GenBank/DDBJ databases">
        <authorList>
            <person name="de Groot N.N."/>
        </authorList>
    </citation>
    <scope>NUCLEOTIDE SEQUENCE [LARGE SCALE GENOMIC DNA]</scope>
    <source>
        <strain evidence="3 4">DSM 12992</strain>
    </source>
</reference>
<dbReference type="InterPro" id="IPR052163">
    <property type="entry name" value="DGC-Regulatory_Protein"/>
</dbReference>
<dbReference type="OrthoDB" id="9805474at2"/>
<dbReference type="InterPro" id="IPR029016">
    <property type="entry name" value="GAF-like_dom_sf"/>
</dbReference>
<dbReference type="SMART" id="SM01204">
    <property type="entry name" value="FIST_C"/>
    <property type="match status" value="1"/>
</dbReference>
<dbReference type="NCBIfam" id="TIGR00254">
    <property type="entry name" value="GGDEF"/>
    <property type="match status" value="1"/>
</dbReference>
<dbReference type="SUPFAM" id="SSF55073">
    <property type="entry name" value="Nucleotide cyclase"/>
    <property type="match status" value="1"/>
</dbReference>
<accession>A0A1I1NW03</accession>
<dbReference type="SUPFAM" id="SSF55781">
    <property type="entry name" value="GAF domain-like"/>
    <property type="match status" value="1"/>
</dbReference>
<dbReference type="Proteomes" id="UP000199263">
    <property type="component" value="Unassembled WGS sequence"/>
</dbReference>
<keyword evidence="1" id="KW-0175">Coiled coil</keyword>
<dbReference type="Pfam" id="PF08495">
    <property type="entry name" value="FIST"/>
    <property type="match status" value="1"/>
</dbReference>
<evidence type="ECO:0000256" key="1">
    <source>
        <dbReference type="SAM" id="Coils"/>
    </source>
</evidence>
<dbReference type="Pfam" id="PF10442">
    <property type="entry name" value="FIST_C"/>
    <property type="match status" value="1"/>
</dbReference>
<dbReference type="PANTHER" id="PTHR46663:SF2">
    <property type="entry name" value="GGDEF DOMAIN-CONTAINING PROTEIN"/>
    <property type="match status" value="1"/>
</dbReference>
<sequence length="766" mass="87344">MKQYGFIYDNFEKMQSFIYSKNINKNENVLIQVFTGVVEIGFIKSIIDELLFILPQAEIVGTTTAGEIYKENTLNNSTIISFTIFEKTKIKSKLLNNNNNDNEYKLGINIVEELVENDTKVIILFADGLLTNSWNIIKGIQSANSNIIVCGGKAGDNGYLKETFVFTKEGITKNGIAAVSLTGKQLNVITDYSFGWSPIGKLMTITKASKNKIYTIDNVKAVDIYKKYLGAEVAKQLPMSATEFPLITRKNGVEMAKVAYSCNDDGSLNFLSNVEVNDKVQFGYGNVNILINNSLEIANRLKRRNVEAIFIYSCSARKSFMQDKINLEMNHLNNVASTFGFFTYGEFFTINNSYKLLNVTMTILALYEGKQNLNNSELILTKNESPTKSFFEGKDLGVIKVFTNLVNQATKELQQTNEMLESQKYKLEQMNDITKSILQINSEMISSGEFDVLIQRILDKVFDIIPNAKMGSILIEKNNKLYYKATKGYNLDTIKGITYNFKDTYKCNLNSIEELFNPKIFTNLEKNLFHKEAKYNSWKNLVYETPRELLTCGIGIDGEVLGFINIYNTNKDMDFSEGDKILLKYICYDIAIAFKNFKLLENILYMSRYDSLTGLYNRHSFKEILSKSLDKAKLSKEIFVICMIDLNDLKIINDTYGHDAGDKILKKFTNTLKIETGKNDILGRIGGDEFIGLFINKNKNEVMEIMSKICIVLENSPLDFNGDKKYIKFAYGLSEFPNDSDDINELLKLADKRMYEKKRIMKENQK</sequence>
<dbReference type="EMBL" id="FOMG01000017">
    <property type="protein sequence ID" value="SFD01566.1"/>
    <property type="molecule type" value="Genomic_DNA"/>
</dbReference>
<name>A0A1I1NW03_9CLOT</name>
<dbReference type="SMART" id="SM00267">
    <property type="entry name" value="GGDEF"/>
    <property type="match status" value="1"/>
</dbReference>
<dbReference type="AlphaFoldDB" id="A0A1I1NW03"/>
<evidence type="ECO:0000313" key="4">
    <source>
        <dbReference type="Proteomes" id="UP000199263"/>
    </source>
</evidence>
<dbReference type="Gene3D" id="3.30.450.40">
    <property type="match status" value="1"/>
</dbReference>
<dbReference type="PANTHER" id="PTHR46663">
    <property type="entry name" value="DIGUANYLATE CYCLASE DGCT-RELATED"/>
    <property type="match status" value="1"/>
</dbReference>
<dbReference type="InterPro" id="IPR013702">
    <property type="entry name" value="FIST_domain_N"/>
</dbReference>
<organism evidence="3 4">
    <name type="scientific">Clostridium uliginosum</name>
    <dbReference type="NCBI Taxonomy" id="119641"/>
    <lineage>
        <taxon>Bacteria</taxon>
        <taxon>Bacillati</taxon>
        <taxon>Bacillota</taxon>
        <taxon>Clostridia</taxon>
        <taxon>Eubacteriales</taxon>
        <taxon>Clostridiaceae</taxon>
        <taxon>Clostridium</taxon>
    </lineage>
</organism>
<dbReference type="InterPro" id="IPR000160">
    <property type="entry name" value="GGDEF_dom"/>
</dbReference>
<dbReference type="InterPro" id="IPR029787">
    <property type="entry name" value="Nucleotide_cyclase"/>
</dbReference>
<dbReference type="SMART" id="SM00897">
    <property type="entry name" value="FIST"/>
    <property type="match status" value="1"/>
</dbReference>